<gene>
    <name evidence="2" type="ORF">AB4829_03855</name>
</gene>
<sequence length="208" mass="23346">MTGTATRYLYLARHGEASPDETELTDAGRRQATLLGRRLRDVPLTSLHHGPLPRARQTARLVADELTGVTPHVSDIAGDYVPHVPERAELPPESADRYLRFLAGVTDEERRHGTELARRALRRFTGPVTEGSEDRHELVVTHNFLVAWLVRDAMYAPKWRWLGLEHGNAALTVIRYTPGRAASVVVSNDMRHLPDELRWTGFPPEPGV</sequence>
<dbReference type="PANTHER" id="PTHR20935:SF0">
    <property type="entry name" value="SERINE_THREONINE-PROTEIN PHOSPHATASE PGAM5, MITOCHONDRIAL"/>
    <property type="match status" value="1"/>
</dbReference>
<dbReference type="Proteomes" id="UP001614264">
    <property type="component" value="Unassembled WGS sequence"/>
</dbReference>
<evidence type="ECO:0000313" key="2">
    <source>
        <dbReference type="EMBL" id="MFI7869719.1"/>
    </source>
</evidence>
<dbReference type="InterPro" id="IPR051021">
    <property type="entry name" value="Mito_Ser/Thr_phosphatase"/>
</dbReference>
<dbReference type="SUPFAM" id="SSF53254">
    <property type="entry name" value="Phosphoglycerate mutase-like"/>
    <property type="match status" value="1"/>
</dbReference>
<protein>
    <submittedName>
        <fullName evidence="2">Histidine phosphatase family protein</fullName>
        <ecNumber evidence="2">3.1.3.-</ecNumber>
    </submittedName>
</protein>
<dbReference type="EMBL" id="JBITPR010000015">
    <property type="protein sequence ID" value="MFI7869719.1"/>
    <property type="molecule type" value="Genomic_DNA"/>
</dbReference>
<dbReference type="RefSeq" id="WP_233647750.1">
    <property type="nucleotide sequence ID" value="NZ_JBITPR010000015.1"/>
</dbReference>
<dbReference type="EC" id="3.1.3.-" evidence="2"/>
<dbReference type="Pfam" id="PF00300">
    <property type="entry name" value="His_Phos_1"/>
    <property type="match status" value="1"/>
</dbReference>
<keyword evidence="1 2" id="KW-0378">Hydrolase</keyword>
<dbReference type="InterPro" id="IPR029033">
    <property type="entry name" value="His_PPase_superfam"/>
</dbReference>
<proteinExistence type="predicted"/>
<dbReference type="GO" id="GO:0016787">
    <property type="term" value="F:hydrolase activity"/>
    <property type="evidence" value="ECO:0007669"/>
    <property type="project" value="UniProtKB-KW"/>
</dbReference>
<evidence type="ECO:0000313" key="3">
    <source>
        <dbReference type="Proteomes" id="UP001614264"/>
    </source>
</evidence>
<name>A0ABW8B432_9ACTN</name>
<comment type="caution">
    <text evidence="2">The sequence shown here is derived from an EMBL/GenBank/DDBJ whole genome shotgun (WGS) entry which is preliminary data.</text>
</comment>
<dbReference type="SMART" id="SM00855">
    <property type="entry name" value="PGAM"/>
    <property type="match status" value="1"/>
</dbReference>
<organism evidence="2 3">
    <name type="scientific">Streptomyces salinarius</name>
    <dbReference type="NCBI Taxonomy" id="2762598"/>
    <lineage>
        <taxon>Bacteria</taxon>
        <taxon>Bacillati</taxon>
        <taxon>Actinomycetota</taxon>
        <taxon>Actinomycetes</taxon>
        <taxon>Kitasatosporales</taxon>
        <taxon>Streptomycetaceae</taxon>
        <taxon>Streptomyces</taxon>
    </lineage>
</organism>
<reference evidence="2 3" key="1">
    <citation type="submission" date="2024-07" db="EMBL/GenBank/DDBJ databases">
        <title>Whole genome sequencing of Prodigiosin pigment-producing Streptomyces salinarius isolated from rhizosphere soil of Arachis hypogaea.</title>
        <authorList>
            <person name="Vidhya A."/>
            <person name="Ramya S."/>
        </authorList>
    </citation>
    <scope>NUCLEOTIDE SEQUENCE [LARGE SCALE GENOMIC DNA]</scope>
    <source>
        <strain evidence="2 3">VRMG2420</strain>
    </source>
</reference>
<dbReference type="InterPro" id="IPR013078">
    <property type="entry name" value="His_Pase_superF_clade-1"/>
</dbReference>
<dbReference type="Gene3D" id="3.40.50.1240">
    <property type="entry name" value="Phosphoglycerate mutase-like"/>
    <property type="match status" value="1"/>
</dbReference>
<evidence type="ECO:0000256" key="1">
    <source>
        <dbReference type="ARBA" id="ARBA00022801"/>
    </source>
</evidence>
<dbReference type="CDD" id="cd07067">
    <property type="entry name" value="HP_PGM_like"/>
    <property type="match status" value="1"/>
</dbReference>
<keyword evidence="3" id="KW-1185">Reference proteome</keyword>
<dbReference type="PANTHER" id="PTHR20935">
    <property type="entry name" value="PHOSPHOGLYCERATE MUTASE-RELATED"/>
    <property type="match status" value="1"/>
</dbReference>
<accession>A0ABW8B432</accession>